<dbReference type="EMBL" id="JAGPXD010000005">
    <property type="protein sequence ID" value="KAH7353540.1"/>
    <property type="molecule type" value="Genomic_DNA"/>
</dbReference>
<reference evidence="2" key="1">
    <citation type="journal article" date="2021" name="Nat. Commun.">
        <title>Genetic determinants of endophytism in the Arabidopsis root mycobiome.</title>
        <authorList>
            <person name="Mesny F."/>
            <person name="Miyauchi S."/>
            <person name="Thiergart T."/>
            <person name="Pickel B."/>
            <person name="Atanasova L."/>
            <person name="Karlsson M."/>
            <person name="Huettel B."/>
            <person name="Barry K.W."/>
            <person name="Haridas S."/>
            <person name="Chen C."/>
            <person name="Bauer D."/>
            <person name="Andreopoulos W."/>
            <person name="Pangilinan J."/>
            <person name="LaButti K."/>
            <person name="Riley R."/>
            <person name="Lipzen A."/>
            <person name="Clum A."/>
            <person name="Drula E."/>
            <person name="Henrissat B."/>
            <person name="Kohler A."/>
            <person name="Grigoriev I.V."/>
            <person name="Martin F.M."/>
            <person name="Hacquard S."/>
        </authorList>
    </citation>
    <scope>NUCLEOTIDE SEQUENCE</scope>
    <source>
        <strain evidence="2">MPI-CAGE-AT-0016</strain>
    </source>
</reference>
<protein>
    <recommendedName>
        <fullName evidence="4">BTB domain-containing protein</fullName>
    </recommendedName>
</protein>
<dbReference type="Proteomes" id="UP000813385">
    <property type="component" value="Unassembled WGS sequence"/>
</dbReference>
<keyword evidence="3" id="KW-1185">Reference proteome</keyword>
<comment type="caution">
    <text evidence="2">The sequence shown here is derived from an EMBL/GenBank/DDBJ whole genome shotgun (WGS) entry which is preliminary data.</text>
</comment>
<feature type="compositionally biased region" description="Basic and acidic residues" evidence="1">
    <location>
        <begin position="14"/>
        <end position="24"/>
    </location>
</feature>
<sequence>MEEADAAAAMEAAPEQKLDEKVPYDPRPIGFNDLGGDAILVIPGSGSDSDPDTKFIVLSAVLRIASPVFKILLTSTDFKEGLDVQQGLLPEIRLEEDDPSAMTILLSILHFRNPVAYFQLSPRQIAKVAAHCDKYDCIEAMKPWSSVWLPEKNNIAAKNVGPLLSAAFNFRSSSALKRLSSIAITGVSLETAAAWPKTQFICSVPDEMLETLSTRRTELLNKMQEMVHTAMGRIATDDEFKMSGKTCEKCKVWSPAVTRTKPTNSSTSSLHGSHNSQKPGPCTAIWRVQEYISLLGEVGLWPPVKAFQQYAATDLVDRFHKISDRHDCQGGGSCPLSEALATLHRRGKRLVDVVEGLTAKDGLPITWLE</sequence>
<evidence type="ECO:0008006" key="4">
    <source>
        <dbReference type="Google" id="ProtNLM"/>
    </source>
</evidence>
<evidence type="ECO:0000313" key="3">
    <source>
        <dbReference type="Proteomes" id="UP000813385"/>
    </source>
</evidence>
<name>A0A8K0WZK5_9PEZI</name>
<gene>
    <name evidence="2" type="ORF">B0T11DRAFT_320519</name>
</gene>
<evidence type="ECO:0000256" key="1">
    <source>
        <dbReference type="SAM" id="MobiDB-lite"/>
    </source>
</evidence>
<dbReference type="Gene3D" id="3.30.710.10">
    <property type="entry name" value="Potassium Channel Kv1.1, Chain A"/>
    <property type="match status" value="1"/>
</dbReference>
<feature type="compositionally biased region" description="Low complexity" evidence="1">
    <location>
        <begin position="1"/>
        <end position="13"/>
    </location>
</feature>
<dbReference type="OrthoDB" id="5326346at2759"/>
<feature type="region of interest" description="Disordered" evidence="1">
    <location>
        <begin position="1"/>
        <end position="24"/>
    </location>
</feature>
<evidence type="ECO:0000313" key="2">
    <source>
        <dbReference type="EMBL" id="KAH7353540.1"/>
    </source>
</evidence>
<proteinExistence type="predicted"/>
<organism evidence="2 3">
    <name type="scientific">Plectosphaerella cucumerina</name>
    <dbReference type="NCBI Taxonomy" id="40658"/>
    <lineage>
        <taxon>Eukaryota</taxon>
        <taxon>Fungi</taxon>
        <taxon>Dikarya</taxon>
        <taxon>Ascomycota</taxon>
        <taxon>Pezizomycotina</taxon>
        <taxon>Sordariomycetes</taxon>
        <taxon>Hypocreomycetidae</taxon>
        <taxon>Glomerellales</taxon>
        <taxon>Plectosphaerellaceae</taxon>
        <taxon>Plectosphaerella</taxon>
    </lineage>
</organism>
<accession>A0A8K0WZK5</accession>
<dbReference type="InterPro" id="IPR011333">
    <property type="entry name" value="SKP1/BTB/POZ_sf"/>
</dbReference>
<dbReference type="AlphaFoldDB" id="A0A8K0WZK5"/>